<reference evidence="2" key="1">
    <citation type="submission" date="2020-07" db="EMBL/GenBank/DDBJ databases">
        <title>Multicomponent nature underlies the extraordinary mechanical properties of spider dragline silk.</title>
        <authorList>
            <person name="Kono N."/>
            <person name="Nakamura H."/>
            <person name="Mori M."/>
            <person name="Yoshida Y."/>
            <person name="Ohtoshi R."/>
            <person name="Malay A.D."/>
            <person name="Moran D.A.P."/>
            <person name="Tomita M."/>
            <person name="Numata K."/>
            <person name="Arakawa K."/>
        </authorList>
    </citation>
    <scope>NUCLEOTIDE SEQUENCE</scope>
</reference>
<evidence type="ECO:0000256" key="1">
    <source>
        <dbReference type="SAM" id="MobiDB-lite"/>
    </source>
</evidence>
<proteinExistence type="predicted"/>
<evidence type="ECO:0000313" key="2">
    <source>
        <dbReference type="EMBL" id="GFQ72311.1"/>
    </source>
</evidence>
<dbReference type="EMBL" id="BMAO01031097">
    <property type="protein sequence ID" value="GFQ72311.1"/>
    <property type="molecule type" value="Genomic_DNA"/>
</dbReference>
<dbReference type="AlphaFoldDB" id="A0A8X6F851"/>
<accession>A0A8X6F851</accession>
<name>A0A8X6F851_TRICU</name>
<keyword evidence="3" id="KW-1185">Reference proteome</keyword>
<comment type="caution">
    <text evidence="2">The sequence shown here is derived from an EMBL/GenBank/DDBJ whole genome shotgun (WGS) entry which is preliminary data.</text>
</comment>
<sequence length="69" mass="7594">MGFNRIAIRTPRFIDINPEANNSSEKNEVLQRAIARRSMFIAVPPHRVGGGGDPTDPLKITSNNDCDSD</sequence>
<gene>
    <name evidence="2" type="ORF">TNCT_341281</name>
</gene>
<organism evidence="2 3">
    <name type="scientific">Trichonephila clavata</name>
    <name type="common">Joro spider</name>
    <name type="synonym">Nephila clavata</name>
    <dbReference type="NCBI Taxonomy" id="2740835"/>
    <lineage>
        <taxon>Eukaryota</taxon>
        <taxon>Metazoa</taxon>
        <taxon>Ecdysozoa</taxon>
        <taxon>Arthropoda</taxon>
        <taxon>Chelicerata</taxon>
        <taxon>Arachnida</taxon>
        <taxon>Araneae</taxon>
        <taxon>Araneomorphae</taxon>
        <taxon>Entelegynae</taxon>
        <taxon>Araneoidea</taxon>
        <taxon>Nephilidae</taxon>
        <taxon>Trichonephila</taxon>
    </lineage>
</organism>
<feature type="compositionally biased region" description="Polar residues" evidence="1">
    <location>
        <begin position="60"/>
        <end position="69"/>
    </location>
</feature>
<feature type="region of interest" description="Disordered" evidence="1">
    <location>
        <begin position="45"/>
        <end position="69"/>
    </location>
</feature>
<dbReference type="Proteomes" id="UP000887116">
    <property type="component" value="Unassembled WGS sequence"/>
</dbReference>
<protein>
    <submittedName>
        <fullName evidence="2">Uncharacterized protein</fullName>
    </submittedName>
</protein>
<evidence type="ECO:0000313" key="3">
    <source>
        <dbReference type="Proteomes" id="UP000887116"/>
    </source>
</evidence>